<proteinExistence type="inferred from homology"/>
<evidence type="ECO:0000256" key="1">
    <source>
        <dbReference type="ARBA" id="ARBA00007812"/>
    </source>
</evidence>
<name>A0A318S764_9DEIO</name>
<dbReference type="Pfam" id="PF02775">
    <property type="entry name" value="TPP_enzyme_C"/>
    <property type="match status" value="1"/>
</dbReference>
<dbReference type="SUPFAM" id="SSF52467">
    <property type="entry name" value="DHS-like NAD/FAD-binding domain"/>
    <property type="match status" value="1"/>
</dbReference>
<evidence type="ECO:0000256" key="3">
    <source>
        <dbReference type="RuleBase" id="RU362132"/>
    </source>
</evidence>
<protein>
    <submittedName>
        <fullName evidence="7">Benzoylformate decarboxylase</fullName>
    </submittedName>
</protein>
<dbReference type="GO" id="GO:0003984">
    <property type="term" value="F:acetolactate synthase activity"/>
    <property type="evidence" value="ECO:0007669"/>
    <property type="project" value="TreeGrafter"/>
</dbReference>
<dbReference type="PANTHER" id="PTHR18968:SF86">
    <property type="entry name" value="ACETOLACTATE SYNTHASE LARGE SUBUNIT ILVX-RELATED"/>
    <property type="match status" value="1"/>
</dbReference>
<dbReference type="InterPro" id="IPR012000">
    <property type="entry name" value="Thiamin_PyroP_enz_cen_dom"/>
</dbReference>
<dbReference type="OrthoDB" id="4494979at2"/>
<dbReference type="SUPFAM" id="SSF52518">
    <property type="entry name" value="Thiamin diphosphate-binding fold (THDP-binding)"/>
    <property type="match status" value="2"/>
</dbReference>
<evidence type="ECO:0000256" key="2">
    <source>
        <dbReference type="ARBA" id="ARBA00023052"/>
    </source>
</evidence>
<comment type="caution">
    <text evidence="7">The sequence shown here is derived from an EMBL/GenBank/DDBJ whole genome shotgun (WGS) entry which is preliminary data.</text>
</comment>
<dbReference type="Gene3D" id="3.40.50.1220">
    <property type="entry name" value="TPP-binding domain"/>
    <property type="match status" value="1"/>
</dbReference>
<dbReference type="InterPro" id="IPR029035">
    <property type="entry name" value="DHS-like_NAD/FAD-binding_dom"/>
</dbReference>
<dbReference type="CDD" id="cd02002">
    <property type="entry name" value="TPP_BFDC"/>
    <property type="match status" value="1"/>
</dbReference>
<dbReference type="PANTHER" id="PTHR18968">
    <property type="entry name" value="THIAMINE PYROPHOSPHATE ENZYMES"/>
    <property type="match status" value="1"/>
</dbReference>
<dbReference type="EMBL" id="QJSX01000004">
    <property type="protein sequence ID" value="PYE54806.1"/>
    <property type="molecule type" value="Genomic_DNA"/>
</dbReference>
<dbReference type="Pfam" id="PF00205">
    <property type="entry name" value="TPP_enzyme_M"/>
    <property type="match status" value="1"/>
</dbReference>
<evidence type="ECO:0000259" key="6">
    <source>
        <dbReference type="Pfam" id="PF02776"/>
    </source>
</evidence>
<accession>A0A318S764</accession>
<sequence>MTLQDRTERASVGKTGRQLIIEQFLADGMKFMFGNPGTVEQGFLDALEEYPEFQYVLTMQETIAVAMADGYARATNGPALVQLHSGVGLGNGVGMLYQAMRGHAPLVVVAGESGVQYDAMDAQMAADLVAIARPVTKYATRVVDPASLLRVLRRAVKIATTPPTGPVFVALPMDVLDAVIQDEVVPSTRVRSRVTPASDDLEQAATLLAGASRPVVLMGDGITFSGAHGELARVAELLGAPVYGVNSSEINMPSSHPLYGGTTGHMFGEDSQRLLKDHDAALIVGTYVFPEVFPLLSGAFAPNTRLVHVDLNAYEMGKNFPVELALLGDPKSTLAALGDLVATRQNDEDRASAAARSRAFSDAKRAKTEAIIAHDFTHRDDVPLRMSRFMDELSSRLPEGAVIVDEALTSSPEITRYLPDLEPGQFLQTRGGSLGIGIPGALGAKLAHPDREVIGFTGDGGSMYTIQALWTAAHHDIGAKFVICNNQSYKLLKLNIAQYWRERGLPAHEFPKSFDLHDPIVDFAALSRSMGVPAEKVETPEQVGPAIERMLASDGPYLIDLVLSKDL</sequence>
<dbReference type="Proteomes" id="UP000248326">
    <property type="component" value="Unassembled WGS sequence"/>
</dbReference>
<gene>
    <name evidence="7" type="ORF">DES52_10476</name>
</gene>
<dbReference type="InterPro" id="IPR012001">
    <property type="entry name" value="Thiamin_PyroP_enz_TPP-bd_dom"/>
</dbReference>
<dbReference type="RefSeq" id="WP_110885931.1">
    <property type="nucleotide sequence ID" value="NZ_QJSX01000004.1"/>
</dbReference>
<dbReference type="CDD" id="cd07035">
    <property type="entry name" value="TPP_PYR_POX_like"/>
    <property type="match status" value="1"/>
</dbReference>
<evidence type="ECO:0000313" key="7">
    <source>
        <dbReference type="EMBL" id="PYE54806.1"/>
    </source>
</evidence>
<organism evidence="7 8">
    <name type="scientific">Deinococcus yavapaiensis KR-236</name>
    <dbReference type="NCBI Taxonomy" id="694435"/>
    <lineage>
        <taxon>Bacteria</taxon>
        <taxon>Thermotogati</taxon>
        <taxon>Deinococcota</taxon>
        <taxon>Deinococci</taxon>
        <taxon>Deinococcales</taxon>
        <taxon>Deinococcaceae</taxon>
        <taxon>Deinococcus</taxon>
    </lineage>
</organism>
<dbReference type="InterPro" id="IPR011766">
    <property type="entry name" value="TPP_enzyme_TPP-bd"/>
</dbReference>
<evidence type="ECO:0000313" key="8">
    <source>
        <dbReference type="Proteomes" id="UP000248326"/>
    </source>
</evidence>
<feature type="domain" description="Thiamine pyrophosphate enzyme N-terminal TPP-binding" evidence="6">
    <location>
        <begin position="15"/>
        <end position="124"/>
    </location>
</feature>
<feature type="domain" description="Thiamine pyrophosphate enzyme central" evidence="4">
    <location>
        <begin position="201"/>
        <end position="337"/>
    </location>
</feature>
<evidence type="ECO:0000259" key="5">
    <source>
        <dbReference type="Pfam" id="PF02775"/>
    </source>
</evidence>
<comment type="similarity">
    <text evidence="1 3">Belongs to the TPP enzyme family.</text>
</comment>
<dbReference type="GO" id="GO:0000287">
    <property type="term" value="F:magnesium ion binding"/>
    <property type="evidence" value="ECO:0007669"/>
    <property type="project" value="InterPro"/>
</dbReference>
<dbReference type="GO" id="GO:0030976">
    <property type="term" value="F:thiamine pyrophosphate binding"/>
    <property type="evidence" value="ECO:0007669"/>
    <property type="project" value="InterPro"/>
</dbReference>
<evidence type="ECO:0000259" key="4">
    <source>
        <dbReference type="Pfam" id="PF00205"/>
    </source>
</evidence>
<dbReference type="InterPro" id="IPR000399">
    <property type="entry name" value="TPP-bd_CS"/>
</dbReference>
<dbReference type="InterPro" id="IPR029061">
    <property type="entry name" value="THDP-binding"/>
</dbReference>
<dbReference type="InterPro" id="IPR045229">
    <property type="entry name" value="TPP_enz"/>
</dbReference>
<keyword evidence="8" id="KW-1185">Reference proteome</keyword>
<dbReference type="Pfam" id="PF02776">
    <property type="entry name" value="TPP_enzyme_N"/>
    <property type="match status" value="1"/>
</dbReference>
<feature type="domain" description="Thiamine pyrophosphate enzyme TPP-binding" evidence="5">
    <location>
        <begin position="415"/>
        <end position="560"/>
    </location>
</feature>
<reference evidence="7 8" key="1">
    <citation type="submission" date="2018-06" db="EMBL/GenBank/DDBJ databases">
        <title>Genomic Encyclopedia of Type Strains, Phase IV (KMG-IV): sequencing the most valuable type-strain genomes for metagenomic binning, comparative biology and taxonomic classification.</title>
        <authorList>
            <person name="Goeker M."/>
        </authorList>
    </citation>
    <scope>NUCLEOTIDE SEQUENCE [LARGE SCALE GENOMIC DNA]</scope>
    <source>
        <strain evidence="7 8">DSM 18048</strain>
    </source>
</reference>
<dbReference type="GO" id="GO:0050660">
    <property type="term" value="F:flavin adenine dinucleotide binding"/>
    <property type="evidence" value="ECO:0007669"/>
    <property type="project" value="TreeGrafter"/>
</dbReference>
<keyword evidence="2 3" id="KW-0786">Thiamine pyrophosphate</keyword>
<dbReference type="Gene3D" id="3.40.50.970">
    <property type="match status" value="2"/>
</dbReference>
<dbReference type="AlphaFoldDB" id="A0A318S764"/>
<dbReference type="PROSITE" id="PS00187">
    <property type="entry name" value="TPP_ENZYMES"/>
    <property type="match status" value="1"/>
</dbReference>